<dbReference type="Pfam" id="PF22234">
    <property type="entry name" value="Rv2466c-like"/>
    <property type="match status" value="1"/>
</dbReference>
<protein>
    <submittedName>
        <fullName evidence="1">Disulfide bond formation protein DsbA</fullName>
    </submittedName>
</protein>
<comment type="caution">
    <text evidence="1">The sequence shown here is derived from an EMBL/GenBank/DDBJ whole genome shotgun (WGS) entry which is preliminary data.</text>
</comment>
<gene>
    <name evidence="1" type="ORF">AUQ48_10700</name>
</gene>
<dbReference type="EMBL" id="LOMZ01000001">
    <property type="protein sequence ID" value="PLC12600.1"/>
    <property type="molecule type" value="Genomic_DNA"/>
</dbReference>
<organism evidence="1 2">
    <name type="scientific">Kocuria flava</name>
    <dbReference type="NCBI Taxonomy" id="446860"/>
    <lineage>
        <taxon>Bacteria</taxon>
        <taxon>Bacillati</taxon>
        <taxon>Actinomycetota</taxon>
        <taxon>Actinomycetes</taxon>
        <taxon>Micrococcales</taxon>
        <taxon>Micrococcaceae</taxon>
        <taxon>Kocuria</taxon>
    </lineage>
</organism>
<dbReference type="InterPro" id="IPR053977">
    <property type="entry name" value="Rv2466c-like"/>
</dbReference>
<dbReference type="SUPFAM" id="SSF52833">
    <property type="entry name" value="Thioredoxin-like"/>
    <property type="match status" value="1"/>
</dbReference>
<proteinExistence type="predicted"/>
<dbReference type="CDD" id="cd02972">
    <property type="entry name" value="DsbA_family"/>
    <property type="match status" value="1"/>
</dbReference>
<dbReference type="RefSeq" id="WP_101852171.1">
    <property type="nucleotide sequence ID" value="NZ_LOMZ01000001.1"/>
</dbReference>
<name>A0A2N4T303_9MICC</name>
<evidence type="ECO:0000313" key="2">
    <source>
        <dbReference type="Proteomes" id="UP000234632"/>
    </source>
</evidence>
<accession>A0A2N4T303</accession>
<dbReference type="Proteomes" id="UP000234632">
    <property type="component" value="Unassembled WGS sequence"/>
</dbReference>
<dbReference type="AlphaFoldDB" id="A0A2N4T303"/>
<evidence type="ECO:0000313" key="1">
    <source>
        <dbReference type="EMBL" id="PLC12600.1"/>
    </source>
</evidence>
<reference evidence="1 2" key="1">
    <citation type="submission" date="2015-12" db="EMBL/GenBank/DDBJ databases">
        <authorList>
            <person name="Shamseldin A."/>
            <person name="Moawad H."/>
            <person name="Abd El-Rahim W.M."/>
            <person name="Sadowsky M.J."/>
        </authorList>
    </citation>
    <scope>NUCLEOTIDE SEQUENCE [LARGE SCALE GENOMIC DNA]</scope>
    <source>
        <strain evidence="1 2">S43</strain>
    </source>
</reference>
<sequence length="201" mass="22222">MAEKVEFWFDPACPWAWMTSRWMLEVETVRDVEVEWRVMSLAALNEGRDELPEGYKRFLRSAWGPVRVLVAAREEHGPACVKALYDAMGTRIHPGGQKDFAVVIAESLAEVGLPAELAEAAEDERWDDLVRAAQREAQDRVGDDVGTPVIAVNGTAFFGPVLSPAPKGEEAGRVFDGAVALASYPGFFELKRSRTVDPIFD</sequence>
<dbReference type="Gene3D" id="3.40.30.10">
    <property type="entry name" value="Glutaredoxin"/>
    <property type="match status" value="1"/>
</dbReference>
<dbReference type="InterPro" id="IPR036249">
    <property type="entry name" value="Thioredoxin-like_sf"/>
</dbReference>